<sequence>MLGIVPDRRVFEFGVYDLQAFSLGIVVKDTSAVAARGRRSPTGGRRSGSGVRLPCTFLWRILGVTEYFTAPPRRPQPAGWVSRAACPVNRRVLPCLIPVSITLPAPAPPACTAWPIGSGAIPTTTVCWCACTA</sequence>
<dbReference type="AlphaFoldDB" id="A0A484PFE2"/>
<evidence type="ECO:0000313" key="1">
    <source>
        <dbReference type="EMBL" id="VFR24728.1"/>
    </source>
</evidence>
<protein>
    <submittedName>
        <fullName evidence="1">Uncharacterized protein</fullName>
    </submittedName>
</protein>
<accession>A0A484PFE2</accession>
<name>A0A484PFE2_9ZZZZ</name>
<dbReference type="EMBL" id="CAADIO010000049">
    <property type="protein sequence ID" value="VFR96162.1"/>
    <property type="molecule type" value="Genomic_DNA"/>
</dbReference>
<dbReference type="EMBL" id="CAADHY010000018">
    <property type="protein sequence ID" value="VFR24728.1"/>
    <property type="molecule type" value="Genomic_DNA"/>
</dbReference>
<reference evidence="1" key="1">
    <citation type="submission" date="2019-03" db="EMBL/GenBank/DDBJ databases">
        <authorList>
            <person name="Danneels B."/>
        </authorList>
    </citation>
    <scope>NUCLEOTIDE SEQUENCE</scope>
</reference>
<organism evidence="1">
    <name type="scientific">plant metagenome</name>
    <dbReference type="NCBI Taxonomy" id="1297885"/>
    <lineage>
        <taxon>unclassified sequences</taxon>
        <taxon>metagenomes</taxon>
        <taxon>organismal metagenomes</taxon>
    </lineage>
</organism>
<evidence type="ECO:0000313" key="2">
    <source>
        <dbReference type="EMBL" id="VFR96162.1"/>
    </source>
</evidence>
<gene>
    <name evidence="1" type="ORF">AMP9_1765</name>
    <name evidence="2" type="ORF">RAN3_1743</name>
</gene>
<proteinExistence type="predicted"/>